<dbReference type="PANTHER" id="PTHR31157:SF1">
    <property type="entry name" value="SCP DOMAIN-CONTAINING PROTEIN"/>
    <property type="match status" value="1"/>
</dbReference>
<dbReference type="Pfam" id="PF00188">
    <property type="entry name" value="CAP"/>
    <property type="match status" value="1"/>
</dbReference>
<reference evidence="4" key="1">
    <citation type="submission" date="2022-06" db="EMBL/GenBank/DDBJ databases">
        <title>Novel species in genus nocardia.</title>
        <authorList>
            <person name="Li F."/>
        </authorList>
    </citation>
    <scope>NUCLEOTIDE SEQUENCE</scope>
    <source>
        <strain evidence="4">CDC141</strain>
    </source>
</reference>
<feature type="domain" description="SCP" evidence="3">
    <location>
        <begin position="171"/>
        <end position="280"/>
    </location>
</feature>
<dbReference type="EMBL" id="JAMRXG010000007">
    <property type="protein sequence ID" value="MCM6775270.1"/>
    <property type="molecule type" value="Genomic_DNA"/>
</dbReference>
<feature type="region of interest" description="Disordered" evidence="1">
    <location>
        <begin position="39"/>
        <end position="73"/>
    </location>
</feature>
<dbReference type="PANTHER" id="PTHR31157">
    <property type="entry name" value="SCP DOMAIN-CONTAINING PROTEIN"/>
    <property type="match status" value="1"/>
</dbReference>
<proteinExistence type="predicted"/>
<evidence type="ECO:0000313" key="4">
    <source>
        <dbReference type="EMBL" id="MCM6775270.1"/>
    </source>
</evidence>
<gene>
    <name evidence="4" type="ORF">NDR86_17495</name>
</gene>
<feature type="signal peptide" evidence="2">
    <location>
        <begin position="1"/>
        <end position="40"/>
    </location>
</feature>
<evidence type="ECO:0000313" key="5">
    <source>
        <dbReference type="Proteomes" id="UP001139157"/>
    </source>
</evidence>
<dbReference type="CDD" id="cd05379">
    <property type="entry name" value="CAP_bacterial"/>
    <property type="match status" value="1"/>
</dbReference>
<organism evidence="4 5">
    <name type="scientific">Nocardia pulmonis</name>
    <dbReference type="NCBI Taxonomy" id="2951408"/>
    <lineage>
        <taxon>Bacteria</taxon>
        <taxon>Bacillati</taxon>
        <taxon>Actinomycetota</taxon>
        <taxon>Actinomycetes</taxon>
        <taxon>Mycobacteriales</taxon>
        <taxon>Nocardiaceae</taxon>
        <taxon>Nocardia</taxon>
    </lineage>
</organism>
<name>A0A9X2IYR0_9NOCA</name>
<accession>A0A9X2IYR0</accession>
<protein>
    <submittedName>
        <fullName evidence="4">CAP domain-containing protein</fullName>
    </submittedName>
</protein>
<dbReference type="Gene3D" id="3.40.33.10">
    <property type="entry name" value="CAP"/>
    <property type="match status" value="1"/>
</dbReference>
<keyword evidence="5" id="KW-1185">Reference proteome</keyword>
<feature type="chain" id="PRO_5040759998" evidence="2">
    <location>
        <begin position="41"/>
        <end position="297"/>
    </location>
</feature>
<keyword evidence="2" id="KW-0732">Signal</keyword>
<dbReference type="InterPro" id="IPR035940">
    <property type="entry name" value="CAP_sf"/>
</dbReference>
<dbReference type="SUPFAM" id="SSF55797">
    <property type="entry name" value="PR-1-like"/>
    <property type="match status" value="1"/>
</dbReference>
<evidence type="ECO:0000256" key="2">
    <source>
        <dbReference type="SAM" id="SignalP"/>
    </source>
</evidence>
<comment type="caution">
    <text evidence="4">The sequence shown here is derived from an EMBL/GenBank/DDBJ whole genome shotgun (WGS) entry which is preliminary data.</text>
</comment>
<feature type="region of interest" description="Disordered" evidence="1">
    <location>
        <begin position="116"/>
        <end position="159"/>
    </location>
</feature>
<feature type="compositionally biased region" description="Basic and acidic residues" evidence="1">
    <location>
        <begin position="134"/>
        <end position="152"/>
    </location>
</feature>
<dbReference type="Proteomes" id="UP001139157">
    <property type="component" value="Unassembled WGS sequence"/>
</dbReference>
<sequence length="297" mass="32598">MSKIWNALHEFTGRRSRAALGAVCVMVVVTGGAMSGPAVAAPDKPGTGTVESPNGRWPVNLRSGPSLRSAKVGRARHRDRVTIVCTTRGERVESRWGATDIWDKLDSGRWISDAFVDTGTNEPAAPDCGGGDTKPPKPSEPQKPDQPTKPDEPAPAPGAVEGEAAWEKQVLDLFNAERRKKGCQPLRVDERLTRAARLHNKDMRDRRFFDHFSPDGRDWEQRARAQGYQGEVSENIGMGAPDPREIMNGWMSSPGHRENLLNCSWKSTGIGALKGNPRRGNSLLDQGPWWTAMFGAR</sequence>
<evidence type="ECO:0000259" key="3">
    <source>
        <dbReference type="Pfam" id="PF00188"/>
    </source>
</evidence>
<evidence type="ECO:0000256" key="1">
    <source>
        <dbReference type="SAM" id="MobiDB-lite"/>
    </source>
</evidence>
<dbReference type="AlphaFoldDB" id="A0A9X2IYR0"/>
<dbReference type="InterPro" id="IPR014044">
    <property type="entry name" value="CAP_dom"/>
</dbReference>
<dbReference type="RefSeq" id="WP_251913421.1">
    <property type="nucleotide sequence ID" value="NZ_JAMRXG010000007.1"/>
</dbReference>